<comment type="caution">
    <text evidence="1">The sequence shown here is derived from an EMBL/GenBank/DDBJ whole genome shotgun (WGS) entry which is preliminary data.</text>
</comment>
<evidence type="ECO:0000313" key="2">
    <source>
        <dbReference type="Proteomes" id="UP000314294"/>
    </source>
</evidence>
<name>A0A4Z2GIU5_9TELE</name>
<reference evidence="1 2" key="1">
    <citation type="submission" date="2019-03" db="EMBL/GenBank/DDBJ databases">
        <title>First draft genome of Liparis tanakae, snailfish: a comprehensive survey of snailfish specific genes.</title>
        <authorList>
            <person name="Kim W."/>
            <person name="Song I."/>
            <person name="Jeong J.-H."/>
            <person name="Kim D."/>
            <person name="Kim S."/>
            <person name="Ryu S."/>
            <person name="Song J.Y."/>
            <person name="Lee S.K."/>
        </authorList>
    </citation>
    <scope>NUCLEOTIDE SEQUENCE [LARGE SCALE GENOMIC DNA]</scope>
    <source>
        <tissue evidence="1">Muscle</tissue>
    </source>
</reference>
<dbReference type="EMBL" id="SRLO01000520">
    <property type="protein sequence ID" value="TNN53269.1"/>
    <property type="molecule type" value="Genomic_DNA"/>
</dbReference>
<proteinExistence type="predicted"/>
<dbReference type="Proteomes" id="UP000314294">
    <property type="component" value="Unassembled WGS sequence"/>
</dbReference>
<evidence type="ECO:0000313" key="1">
    <source>
        <dbReference type="EMBL" id="TNN53269.1"/>
    </source>
</evidence>
<sequence length="143" mass="16165">MVPLQTGGREKLRRLPMTASIVCEGSNSDIQKERMRMRKLSEVQTLGDVLQRQWRDRRWGLSHESDLSSHSLLFAKKTFLIICTPLTMGKACSSRHLSTHHEEEGDAPPGASWVILRGRKRCDVERMAAGPFVIYCSLSPFAP</sequence>
<organism evidence="1 2">
    <name type="scientific">Liparis tanakae</name>
    <name type="common">Tanaka's snailfish</name>
    <dbReference type="NCBI Taxonomy" id="230148"/>
    <lineage>
        <taxon>Eukaryota</taxon>
        <taxon>Metazoa</taxon>
        <taxon>Chordata</taxon>
        <taxon>Craniata</taxon>
        <taxon>Vertebrata</taxon>
        <taxon>Euteleostomi</taxon>
        <taxon>Actinopterygii</taxon>
        <taxon>Neopterygii</taxon>
        <taxon>Teleostei</taxon>
        <taxon>Neoteleostei</taxon>
        <taxon>Acanthomorphata</taxon>
        <taxon>Eupercaria</taxon>
        <taxon>Perciformes</taxon>
        <taxon>Cottioidei</taxon>
        <taxon>Cottales</taxon>
        <taxon>Liparidae</taxon>
        <taxon>Liparis</taxon>
    </lineage>
</organism>
<protein>
    <submittedName>
        <fullName evidence="1">Uncharacterized protein</fullName>
    </submittedName>
</protein>
<keyword evidence="2" id="KW-1185">Reference proteome</keyword>
<dbReference type="AlphaFoldDB" id="A0A4Z2GIU5"/>
<accession>A0A4Z2GIU5</accession>
<gene>
    <name evidence="1" type="ORF">EYF80_036503</name>
</gene>